<dbReference type="EMBL" id="KT159937">
    <property type="protein sequence ID" value="AKR04223.1"/>
    <property type="molecule type" value="Genomic_DNA"/>
</dbReference>
<dbReference type="RefSeq" id="YP_009162471.1">
    <property type="nucleotide sequence ID" value="NC_027707.1"/>
</dbReference>
<dbReference type="GeneID" id="25392266"/>
<evidence type="ECO:0000313" key="2">
    <source>
        <dbReference type="EMBL" id="AKR04223.1"/>
    </source>
</evidence>
<evidence type="ECO:0000259" key="1">
    <source>
        <dbReference type="Pfam" id="PF06467"/>
    </source>
</evidence>
<dbReference type="GO" id="GO:0008270">
    <property type="term" value="F:zinc ion binding"/>
    <property type="evidence" value="ECO:0007669"/>
    <property type="project" value="InterPro"/>
</dbReference>
<organism evidence="2 3">
    <name type="scientific">Salmon gill poxvirus</name>
    <dbReference type="NCBI Taxonomy" id="1680908"/>
    <lineage>
        <taxon>Viruses</taxon>
        <taxon>Varidnaviria</taxon>
        <taxon>Bamfordvirae</taxon>
        <taxon>Nucleocytoviricota</taxon>
        <taxon>Pokkesviricetes</taxon>
        <taxon>Chitovirales</taxon>
        <taxon>Poxviridae</taxon>
        <taxon>Chordopoxvirinae</taxon>
        <taxon>Salmonpoxvirus</taxon>
        <taxon>Salmonpoxvirus gillpox</taxon>
        <taxon>Salmon gillpox virus</taxon>
    </lineage>
</organism>
<dbReference type="InterPro" id="IPR010507">
    <property type="entry name" value="Znf_MYM"/>
</dbReference>
<gene>
    <name evidence="2" type="ORF">SGPV099</name>
</gene>
<dbReference type="Proteomes" id="UP000105007">
    <property type="component" value="Segment"/>
</dbReference>
<sequence length="129" mass="14439">METDKLILPNHHDIIKYIHSDILEYNNDSKTCLTCGNDIGPLVYKLETLFEGKIGAFCSPACSDIMAGCVSHAISLKSPSRMKLPPLCMYKNSTRLVETVTKEMEKCYGTQQRVGNGMVRVLIKKLNLD</sequence>
<protein>
    <submittedName>
        <fullName evidence="2">A1L transcription factor</fullName>
    </submittedName>
</protein>
<reference evidence="2 3" key="1">
    <citation type="journal article" date="2015" name="J. Virol.">
        <title>Salmon gill poxvirus, the deepest representative of the Chordopoxvirinae.</title>
        <authorList>
            <person name="Gjessing M.C."/>
            <person name="Yutin N."/>
            <person name="Tengs T."/>
            <person name="Senkevich T."/>
            <person name="Koonin E.V."/>
            <person name="Ronning H.P."/>
            <person name="Alarson M."/>
            <person name="Ylving S."/>
            <person name="Lie K.-I."/>
            <person name="Saure B."/>
            <person name="Tran L."/>
            <person name="Moss B."/>
            <person name="Dale O.B."/>
        </authorList>
    </citation>
    <scope>NUCLEOTIDE SEQUENCE [LARGE SCALE GENOMIC DNA]</scope>
    <source>
        <strain evidence="2">2012-04-F277-L3G</strain>
    </source>
</reference>
<dbReference type="Pfam" id="PF06467">
    <property type="entry name" value="zf-FCS"/>
    <property type="match status" value="1"/>
</dbReference>
<dbReference type="OrthoDB" id="14652at10239"/>
<dbReference type="KEGG" id="vg:25392266"/>
<evidence type="ECO:0000313" key="3">
    <source>
        <dbReference type="Proteomes" id="UP000105007"/>
    </source>
</evidence>
<proteinExistence type="predicted"/>
<feature type="domain" description="MYM-type" evidence="1">
    <location>
        <begin position="27"/>
        <end position="64"/>
    </location>
</feature>
<accession>A0A0H4XWK0</accession>
<keyword evidence="3" id="KW-1185">Reference proteome</keyword>
<name>A0A0H4XWK0_9POXV</name>